<keyword evidence="4" id="KW-0813">Transport</keyword>
<dbReference type="SFLD" id="SFLDG01168">
    <property type="entry name" value="Ferric_reductase_subgroup_(FRE"/>
    <property type="match status" value="1"/>
</dbReference>
<evidence type="ECO:0000256" key="18">
    <source>
        <dbReference type="SAM" id="Phobius"/>
    </source>
</evidence>
<comment type="similarity">
    <text evidence="3">Belongs to the ferric reductase (FRE) family.</text>
</comment>
<comment type="subcellular location">
    <subcellularLocation>
        <location evidence="2">Membrane</location>
        <topology evidence="2">Multi-pass membrane protein</topology>
    </subcellularLocation>
</comment>
<feature type="transmembrane region" description="Helical" evidence="18">
    <location>
        <begin position="574"/>
        <end position="599"/>
    </location>
</feature>
<dbReference type="GO" id="GO:0005886">
    <property type="term" value="C:plasma membrane"/>
    <property type="evidence" value="ECO:0007669"/>
    <property type="project" value="TreeGrafter"/>
</dbReference>
<evidence type="ECO:0000256" key="9">
    <source>
        <dbReference type="ARBA" id="ARBA00022827"/>
    </source>
</evidence>
<evidence type="ECO:0000256" key="3">
    <source>
        <dbReference type="ARBA" id="ARBA00006278"/>
    </source>
</evidence>
<evidence type="ECO:0000256" key="17">
    <source>
        <dbReference type="ARBA" id="ARBA00066905"/>
    </source>
</evidence>
<dbReference type="CDD" id="cd06186">
    <property type="entry name" value="NOX_Duox_like_FAD_NADP"/>
    <property type="match status" value="1"/>
</dbReference>
<evidence type="ECO:0000256" key="15">
    <source>
        <dbReference type="ARBA" id="ARBA00023136"/>
    </source>
</evidence>
<keyword evidence="7 18" id="KW-0812">Transmembrane</keyword>
<dbReference type="Proteomes" id="UP000327013">
    <property type="component" value="Chromosome 2"/>
</dbReference>
<dbReference type="OrthoDB" id="167398at2759"/>
<gene>
    <name evidence="20" type="ORF">FH972_005551</name>
</gene>
<evidence type="ECO:0000256" key="10">
    <source>
        <dbReference type="ARBA" id="ARBA00022989"/>
    </source>
</evidence>
<keyword evidence="9" id="KW-0274">FAD</keyword>
<evidence type="ECO:0000313" key="20">
    <source>
        <dbReference type="EMBL" id="KAE8009097.1"/>
    </source>
</evidence>
<evidence type="ECO:0000313" key="21">
    <source>
        <dbReference type="Proteomes" id="UP000327013"/>
    </source>
</evidence>
<evidence type="ECO:0000256" key="1">
    <source>
        <dbReference type="ARBA" id="ARBA00001974"/>
    </source>
</evidence>
<dbReference type="EMBL" id="CM017322">
    <property type="protein sequence ID" value="KAE8009097.1"/>
    <property type="molecule type" value="Genomic_DNA"/>
</dbReference>
<feature type="domain" description="FAD-binding FR-type" evidence="19">
    <location>
        <begin position="346"/>
        <end position="451"/>
    </location>
</feature>
<evidence type="ECO:0000256" key="4">
    <source>
        <dbReference type="ARBA" id="ARBA00022448"/>
    </source>
</evidence>
<feature type="transmembrane region" description="Helical" evidence="18">
    <location>
        <begin position="199"/>
        <end position="221"/>
    </location>
</feature>
<dbReference type="Pfam" id="PF08030">
    <property type="entry name" value="NAD_binding_6"/>
    <property type="match status" value="1"/>
</dbReference>
<dbReference type="InterPro" id="IPR017927">
    <property type="entry name" value="FAD-bd_FR_type"/>
</dbReference>
<evidence type="ECO:0000259" key="19">
    <source>
        <dbReference type="PROSITE" id="PS51384"/>
    </source>
</evidence>
<keyword evidence="5" id="KW-0349">Heme</keyword>
<dbReference type="SFLD" id="SFLDS00052">
    <property type="entry name" value="Ferric_Reductase_Domain"/>
    <property type="match status" value="1"/>
</dbReference>
<comment type="cofactor">
    <cofactor evidence="1">
        <name>FAD</name>
        <dbReference type="ChEBI" id="CHEBI:57692"/>
    </cofactor>
</comment>
<keyword evidence="10 18" id="KW-1133">Transmembrane helix</keyword>
<dbReference type="InterPro" id="IPR039261">
    <property type="entry name" value="FNR_nucleotide-bd"/>
</dbReference>
<protein>
    <recommendedName>
        <fullName evidence="17">ferric-chelate reductase (NADH)</fullName>
        <ecNumber evidence="17">1.16.1.7</ecNumber>
    </recommendedName>
</protein>
<feature type="transmembrane region" description="Helical" evidence="18">
    <location>
        <begin position="276"/>
        <end position="295"/>
    </location>
</feature>
<dbReference type="AlphaFoldDB" id="A0A5N6QPM1"/>
<dbReference type="Gene3D" id="3.40.50.80">
    <property type="entry name" value="Nucleotide-binding domain of ferredoxin-NADP reductase (FNR) module"/>
    <property type="match status" value="2"/>
</dbReference>
<feature type="transmembrane region" description="Helical" evidence="18">
    <location>
        <begin position="39"/>
        <end position="56"/>
    </location>
</feature>
<keyword evidence="12" id="KW-0408">Iron</keyword>
<keyword evidence="21" id="KW-1185">Reference proteome</keyword>
<keyword evidence="15 18" id="KW-0472">Membrane</keyword>
<dbReference type="GO" id="GO:0140618">
    <property type="term" value="F:ferric-chelate reductase (NADH) activity"/>
    <property type="evidence" value="ECO:0007669"/>
    <property type="project" value="UniProtKB-EC"/>
</dbReference>
<dbReference type="FunFam" id="3.40.50.80:FF:000036">
    <property type="entry name" value="Ferric reduction oxidase 6"/>
    <property type="match status" value="1"/>
</dbReference>
<feature type="transmembrane region" description="Helical" evidence="18">
    <location>
        <begin position="611"/>
        <end position="636"/>
    </location>
</feature>
<feature type="transmembrane region" description="Helical" evidence="18">
    <location>
        <begin position="325"/>
        <end position="342"/>
    </location>
</feature>
<dbReference type="SUPFAM" id="SSF52343">
    <property type="entry name" value="Ferredoxin reductase-like, C-terminal NADP-linked domain"/>
    <property type="match status" value="1"/>
</dbReference>
<sequence>MDGESVDHHEPLLLSTGGYVKKTPHEHLFLSCAKWSVKFAIWFVFIAWVALIFLYPSQFFNPAFDSWSRSSSSATVFGITGVKFMVFSGPVVVIAFLSIAYLIIAREDDDDQELHLKKIKAASKHPSFRLWTFPVLVDGPFGVVSATEFIGIILFLLFAIWSLYSYTLEVLSDMSQYEYPFIHKSSLFLELLGRRLGSTGLYCLAFLFLPVARGSVLLRIIDIPFEHATRYHVWLGNLTMLLFTMHGLFYVIAWTIEGNLLQEILEWQDSDVANLPGVIALLAGLLMWLTSLYPVRRQKFELFFYTHQLYVVFLVFFVLHVGDAVFSAVAGGILLFILDRFLRFCQSRRTVGIISAKCLPCGAVELIISKPANLRYNALSFIFLQVRELSWLQWHPFSVSSSPQDGQYHLSILIKGLGEWTTKLKENLLSTSSETKITTSVEGPYGHDSPYHLMYENLVLVAGGIGISPFLSILSDILHRVREGKPCRPRNILLVWAVKKSNELPLLYTVDMESICPFFSDKLNLKIDIYVTRESEPPLEAGNVHNNTMNSSNPSPKSDGCSSMSILVGAGNNIFSGLYLILSTLGFVLIIGLLDIFYIKPFGISSRWYTGLLFLICMPASVFIFGGPVVGIWHLWGRNETCMEECEDDRHNEVVAQKDRSSHTNLPSSTNTYYGSRPDFEEIFGYSWEKWGCVNVGVIVCGPPSLQSSVAKEIRSLNVRRQRHHPIFHFNSHSFDF</sequence>
<feature type="transmembrane region" description="Helical" evidence="18">
    <location>
        <begin position="141"/>
        <end position="164"/>
    </location>
</feature>
<evidence type="ECO:0000256" key="7">
    <source>
        <dbReference type="ARBA" id="ARBA00022692"/>
    </source>
</evidence>
<dbReference type="PANTHER" id="PTHR11972">
    <property type="entry name" value="NADPH OXIDASE"/>
    <property type="match status" value="1"/>
</dbReference>
<evidence type="ECO:0000256" key="8">
    <source>
        <dbReference type="ARBA" id="ARBA00022723"/>
    </source>
</evidence>
<organism evidence="20 21">
    <name type="scientific">Carpinus fangiana</name>
    <dbReference type="NCBI Taxonomy" id="176857"/>
    <lineage>
        <taxon>Eukaryota</taxon>
        <taxon>Viridiplantae</taxon>
        <taxon>Streptophyta</taxon>
        <taxon>Embryophyta</taxon>
        <taxon>Tracheophyta</taxon>
        <taxon>Spermatophyta</taxon>
        <taxon>Magnoliopsida</taxon>
        <taxon>eudicotyledons</taxon>
        <taxon>Gunneridae</taxon>
        <taxon>Pentapetalae</taxon>
        <taxon>rosids</taxon>
        <taxon>fabids</taxon>
        <taxon>Fagales</taxon>
        <taxon>Betulaceae</taxon>
        <taxon>Carpinus</taxon>
    </lineage>
</organism>
<dbReference type="InterPro" id="IPR013130">
    <property type="entry name" value="Fe3_Rdtase_TM_dom"/>
</dbReference>
<dbReference type="GO" id="GO:0006811">
    <property type="term" value="P:monoatomic ion transport"/>
    <property type="evidence" value="ECO:0007669"/>
    <property type="project" value="UniProtKB-KW"/>
</dbReference>
<accession>A0A5N6QPM1</accession>
<dbReference type="Gene3D" id="2.40.30.10">
    <property type="entry name" value="Translation factors"/>
    <property type="match status" value="1"/>
</dbReference>
<dbReference type="PANTHER" id="PTHR11972:SF69">
    <property type="entry name" value="FERRIC REDUCTION OXIDASE 6-RELATED"/>
    <property type="match status" value="1"/>
</dbReference>
<dbReference type="InterPro" id="IPR013112">
    <property type="entry name" value="FAD-bd_8"/>
</dbReference>
<evidence type="ECO:0000256" key="2">
    <source>
        <dbReference type="ARBA" id="ARBA00004141"/>
    </source>
</evidence>
<dbReference type="Pfam" id="PF08022">
    <property type="entry name" value="FAD_binding_8"/>
    <property type="match status" value="1"/>
</dbReference>
<evidence type="ECO:0000256" key="14">
    <source>
        <dbReference type="ARBA" id="ARBA00023065"/>
    </source>
</evidence>
<feature type="transmembrane region" description="Helical" evidence="18">
    <location>
        <begin position="233"/>
        <end position="256"/>
    </location>
</feature>
<keyword evidence="6" id="KW-0285">Flavoprotein</keyword>
<name>A0A5N6QPM1_9ROSI</name>
<dbReference type="InterPro" id="IPR013121">
    <property type="entry name" value="Fe_red_NAD-bd_6"/>
</dbReference>
<reference evidence="20 21" key="1">
    <citation type="submission" date="2019-06" db="EMBL/GenBank/DDBJ databases">
        <title>A chromosomal-level reference genome of Carpinus fangiana (Coryloideae, Betulaceae).</title>
        <authorList>
            <person name="Yang X."/>
            <person name="Wang Z."/>
            <person name="Zhang L."/>
            <person name="Hao G."/>
            <person name="Liu J."/>
            <person name="Yang Y."/>
        </authorList>
    </citation>
    <scope>NUCLEOTIDE SEQUENCE [LARGE SCALE GENOMIC DNA]</scope>
    <source>
        <strain evidence="20">Cfa_2016G</strain>
        <tissue evidence="20">Leaf</tissue>
    </source>
</reference>
<evidence type="ECO:0000256" key="16">
    <source>
        <dbReference type="ARBA" id="ARBA00050970"/>
    </source>
</evidence>
<dbReference type="Pfam" id="PF01794">
    <property type="entry name" value="Ferric_reduct"/>
    <property type="match status" value="1"/>
</dbReference>
<keyword evidence="14" id="KW-0406">Ion transport</keyword>
<dbReference type="SUPFAM" id="SSF63380">
    <property type="entry name" value="Riboflavin synthase domain-like"/>
    <property type="match status" value="1"/>
</dbReference>
<dbReference type="InterPro" id="IPR017938">
    <property type="entry name" value="Riboflavin_synthase-like_b-brl"/>
</dbReference>
<dbReference type="PRINTS" id="PR00466">
    <property type="entry name" value="GP91PHOX"/>
</dbReference>
<dbReference type="EC" id="1.16.1.7" evidence="17"/>
<evidence type="ECO:0000256" key="6">
    <source>
        <dbReference type="ARBA" id="ARBA00022630"/>
    </source>
</evidence>
<evidence type="ECO:0000256" key="11">
    <source>
        <dbReference type="ARBA" id="ARBA00023002"/>
    </source>
</evidence>
<feature type="transmembrane region" description="Helical" evidence="18">
    <location>
        <begin position="458"/>
        <end position="478"/>
    </location>
</feature>
<feature type="transmembrane region" description="Helical" evidence="18">
    <location>
        <begin position="76"/>
        <end position="104"/>
    </location>
</feature>
<keyword evidence="13" id="KW-0520">NAD</keyword>
<keyword evidence="11" id="KW-0560">Oxidoreductase</keyword>
<comment type="catalytic activity">
    <reaction evidence="16">
        <text>2 a Fe(II)-siderophore + NAD(+) + H(+) = 2 a Fe(III)-siderophore + NADH</text>
        <dbReference type="Rhea" id="RHEA:15061"/>
        <dbReference type="Rhea" id="RHEA-COMP:11342"/>
        <dbReference type="Rhea" id="RHEA-COMP:11344"/>
        <dbReference type="ChEBI" id="CHEBI:15378"/>
        <dbReference type="ChEBI" id="CHEBI:29033"/>
        <dbReference type="ChEBI" id="CHEBI:29034"/>
        <dbReference type="ChEBI" id="CHEBI:57540"/>
        <dbReference type="ChEBI" id="CHEBI:57945"/>
        <dbReference type="EC" id="1.16.1.7"/>
    </reaction>
</comment>
<dbReference type="InterPro" id="IPR050369">
    <property type="entry name" value="RBOH/FRE"/>
</dbReference>
<evidence type="ECO:0000256" key="12">
    <source>
        <dbReference type="ARBA" id="ARBA00023004"/>
    </source>
</evidence>
<dbReference type="InterPro" id="IPR000778">
    <property type="entry name" value="Cyt_b245_heavy_chain"/>
</dbReference>
<keyword evidence="8" id="KW-0479">Metal-binding</keyword>
<dbReference type="GO" id="GO:0046872">
    <property type="term" value="F:metal ion binding"/>
    <property type="evidence" value="ECO:0007669"/>
    <property type="project" value="UniProtKB-KW"/>
</dbReference>
<evidence type="ECO:0000256" key="13">
    <source>
        <dbReference type="ARBA" id="ARBA00023027"/>
    </source>
</evidence>
<dbReference type="PROSITE" id="PS51384">
    <property type="entry name" value="FAD_FR"/>
    <property type="match status" value="1"/>
</dbReference>
<evidence type="ECO:0000256" key="5">
    <source>
        <dbReference type="ARBA" id="ARBA00022617"/>
    </source>
</evidence>
<proteinExistence type="inferred from homology"/>